<evidence type="ECO:0000313" key="4">
    <source>
        <dbReference type="Proteomes" id="UP000028501"/>
    </source>
</evidence>
<name>A0A075WDK2_ARCFL</name>
<dbReference type="InterPro" id="IPR036291">
    <property type="entry name" value="NAD(P)-bd_dom_sf"/>
</dbReference>
<dbReference type="KEGG" id="afg:AFULGI_00009810"/>
<dbReference type="PANTHER" id="PTHR14239:SF0">
    <property type="entry name" value="F420-DEPENDENT NADP REDUCTASE"/>
    <property type="match status" value="1"/>
</dbReference>
<dbReference type="HOGENOM" id="CLU_076368_1_1_2"/>
<dbReference type="GO" id="GO:0005886">
    <property type="term" value="C:plasma membrane"/>
    <property type="evidence" value="ECO:0007669"/>
    <property type="project" value="TreeGrafter"/>
</dbReference>
<dbReference type="EC" id="1.6.99.-" evidence="3"/>
<organism evidence="3 4">
    <name type="scientific">Archaeoglobus fulgidus DSM 8774</name>
    <dbReference type="NCBI Taxonomy" id="1344584"/>
    <lineage>
        <taxon>Archaea</taxon>
        <taxon>Methanobacteriati</taxon>
        <taxon>Methanobacteriota</taxon>
        <taxon>Archaeoglobi</taxon>
        <taxon>Archaeoglobales</taxon>
        <taxon>Archaeoglobaceae</taxon>
        <taxon>Archaeoglobus</taxon>
    </lineage>
</organism>
<dbReference type="SUPFAM" id="SSF51735">
    <property type="entry name" value="NAD(P)-binding Rossmann-fold domains"/>
    <property type="match status" value="1"/>
</dbReference>
<dbReference type="RefSeq" id="WP_048095385.1">
    <property type="nucleotide sequence ID" value="NZ_CP006577.1"/>
</dbReference>
<proteinExistence type="predicted"/>
<dbReference type="GO" id="GO:0052851">
    <property type="term" value="F:ferric-chelate reductase (NADPH) activity"/>
    <property type="evidence" value="ECO:0007669"/>
    <property type="project" value="TreeGrafter"/>
</dbReference>
<dbReference type="InterPro" id="IPR010185">
    <property type="entry name" value="NpdG"/>
</dbReference>
<dbReference type="GO" id="GO:0050661">
    <property type="term" value="F:NADP binding"/>
    <property type="evidence" value="ECO:0007669"/>
    <property type="project" value="InterPro"/>
</dbReference>
<dbReference type="GeneID" id="24794494"/>
<dbReference type="InterPro" id="IPR051267">
    <property type="entry name" value="STEAP_metalloreductase"/>
</dbReference>
<evidence type="ECO:0000256" key="1">
    <source>
        <dbReference type="ARBA" id="ARBA00023002"/>
    </source>
</evidence>
<dbReference type="GO" id="GO:0006740">
    <property type="term" value="P:NADPH regeneration"/>
    <property type="evidence" value="ECO:0007669"/>
    <property type="project" value="InterPro"/>
</dbReference>
<dbReference type="GO" id="GO:0008823">
    <property type="term" value="F:cupric reductase (NADH) activity"/>
    <property type="evidence" value="ECO:0007669"/>
    <property type="project" value="TreeGrafter"/>
</dbReference>
<dbReference type="InterPro" id="IPR028939">
    <property type="entry name" value="P5C_Rdtase_cat_N"/>
</dbReference>
<dbReference type="GO" id="GO:0070967">
    <property type="term" value="F:coenzyme F420 binding"/>
    <property type="evidence" value="ECO:0007669"/>
    <property type="project" value="InterPro"/>
</dbReference>
<evidence type="ECO:0000313" key="3">
    <source>
        <dbReference type="EMBL" id="AIG97767.1"/>
    </source>
</evidence>
<gene>
    <name evidence="3" type="ORF">AFULGI_00009810</name>
</gene>
<accession>A0A075WDK2</accession>
<dbReference type="PANTHER" id="PTHR14239">
    <property type="entry name" value="DUDULIN-RELATED"/>
    <property type="match status" value="1"/>
</dbReference>
<dbReference type="AlphaFoldDB" id="A0A075WDK2"/>
<sequence>MRVALLGGTGNLGKGLALRLATLGHEIVVGSRKEEKAEAKAAEYRRIAGDASITGMKNEDAAEACDIAVLTIPWEHAIDTARDLKNILREKIVVSPLVPVSRGAKGFTYSSERSAAEIVAEVLESEKVVSALHTIPAARFANLDEKFDWDVPVCGDDDESKKVVMSLISEIDGLRPLDAGPLSNSRLVESLTPLILNIMRFNGMGELGIKFL</sequence>
<evidence type="ECO:0000259" key="2">
    <source>
        <dbReference type="Pfam" id="PF03807"/>
    </source>
</evidence>
<dbReference type="GO" id="GO:0016651">
    <property type="term" value="F:oxidoreductase activity, acting on NAD(P)H"/>
    <property type="evidence" value="ECO:0007669"/>
    <property type="project" value="InterPro"/>
</dbReference>
<dbReference type="Pfam" id="PF03807">
    <property type="entry name" value="F420_oxidored"/>
    <property type="match status" value="1"/>
</dbReference>
<dbReference type="Gene3D" id="3.40.50.720">
    <property type="entry name" value="NAD(P)-binding Rossmann-like Domain"/>
    <property type="match status" value="1"/>
</dbReference>
<reference evidence="3 4" key="1">
    <citation type="submission" date="2013-07" db="EMBL/GenBank/DDBJ databases">
        <title>Genome of Archaeoglobus fulgidus.</title>
        <authorList>
            <person name="Fiebig A."/>
            <person name="Birkeland N.-K."/>
        </authorList>
    </citation>
    <scope>NUCLEOTIDE SEQUENCE [LARGE SCALE GENOMIC DNA]</scope>
    <source>
        <strain evidence="3 4">DSM 8774</strain>
    </source>
</reference>
<keyword evidence="1 3" id="KW-0560">Oxidoreductase</keyword>
<dbReference type="EMBL" id="CP006577">
    <property type="protein sequence ID" value="AIG97767.1"/>
    <property type="molecule type" value="Genomic_DNA"/>
</dbReference>
<feature type="domain" description="Pyrroline-5-carboxylate reductase catalytic N-terminal" evidence="2">
    <location>
        <begin position="2"/>
        <end position="98"/>
    </location>
</feature>
<dbReference type="NCBIfam" id="TIGR01915">
    <property type="entry name" value="npdG"/>
    <property type="match status" value="1"/>
</dbReference>
<dbReference type="GO" id="GO:0015677">
    <property type="term" value="P:copper ion import"/>
    <property type="evidence" value="ECO:0007669"/>
    <property type="project" value="TreeGrafter"/>
</dbReference>
<dbReference type="Proteomes" id="UP000028501">
    <property type="component" value="Chromosome"/>
</dbReference>
<protein>
    <submittedName>
        <fullName evidence="3">NADPH-dependent F420 reductase</fullName>
        <ecNumber evidence="3">1.6.99.-</ecNumber>
    </submittedName>
</protein>